<comment type="caution">
    <text evidence="2">The sequence shown here is derived from an EMBL/GenBank/DDBJ whole genome shotgun (WGS) entry which is preliminary data.</text>
</comment>
<feature type="signal peptide" evidence="1">
    <location>
        <begin position="1"/>
        <end position="18"/>
    </location>
</feature>
<organism evidence="2 3">
    <name type="scientific">Chryseobacterium geocarposphaerae</name>
    <dbReference type="NCBI Taxonomy" id="1416776"/>
    <lineage>
        <taxon>Bacteria</taxon>
        <taxon>Pseudomonadati</taxon>
        <taxon>Bacteroidota</taxon>
        <taxon>Flavobacteriia</taxon>
        <taxon>Flavobacteriales</taxon>
        <taxon>Weeksellaceae</taxon>
        <taxon>Chryseobacterium group</taxon>
        <taxon>Chryseobacterium</taxon>
    </lineage>
</organism>
<accession>A0A2M9C8I8</accession>
<keyword evidence="3" id="KW-1185">Reference proteome</keyword>
<reference evidence="2 3" key="1">
    <citation type="submission" date="2017-11" db="EMBL/GenBank/DDBJ databases">
        <title>Genomic Encyclopedia of Archaeal and Bacterial Type Strains, Phase II (KMG-II): From Individual Species to Whole Genera.</title>
        <authorList>
            <person name="Goeker M."/>
        </authorList>
    </citation>
    <scope>NUCLEOTIDE SEQUENCE [LARGE SCALE GENOMIC DNA]</scope>
    <source>
        <strain evidence="2 3">DSM 27617</strain>
    </source>
</reference>
<dbReference type="EMBL" id="PGFD01000001">
    <property type="protein sequence ID" value="PJJ67158.1"/>
    <property type="molecule type" value="Genomic_DNA"/>
</dbReference>
<proteinExistence type="predicted"/>
<dbReference type="AlphaFoldDB" id="A0A2M9C8I8"/>
<gene>
    <name evidence="2" type="ORF">CLV73_1157</name>
</gene>
<dbReference type="Proteomes" id="UP000228740">
    <property type="component" value="Unassembled WGS sequence"/>
</dbReference>
<feature type="chain" id="PRO_5014922351" evidence="1">
    <location>
        <begin position="19"/>
        <end position="170"/>
    </location>
</feature>
<sequence>MKKTLIISSILLSSMAFAQGSLNIFNNSSYDLAMRVEAGNTANCLPSVITSMNFPALTSDVINNFNDSLPYATGWSVRLSPTGSPTNVTVPSGLLTTVSSLTRWQFCWYQTMDPVTGNTVYDTVDFNMGDPSAFPNCGWSSSPTVIGTVTQAFWFYIPSANATYLVIDPA</sequence>
<evidence type="ECO:0000256" key="1">
    <source>
        <dbReference type="SAM" id="SignalP"/>
    </source>
</evidence>
<name>A0A2M9C8I8_9FLAO</name>
<evidence type="ECO:0000313" key="2">
    <source>
        <dbReference type="EMBL" id="PJJ67158.1"/>
    </source>
</evidence>
<protein>
    <submittedName>
        <fullName evidence="2">Uncharacterized protein</fullName>
    </submittedName>
</protein>
<keyword evidence="1" id="KW-0732">Signal</keyword>
<evidence type="ECO:0000313" key="3">
    <source>
        <dbReference type="Proteomes" id="UP000228740"/>
    </source>
</evidence>